<name>A0ABQ9EEI9_TEGGR</name>
<proteinExistence type="predicted"/>
<organism evidence="1 2">
    <name type="scientific">Tegillarca granosa</name>
    <name type="common">Malaysian cockle</name>
    <name type="synonym">Anadara granosa</name>
    <dbReference type="NCBI Taxonomy" id="220873"/>
    <lineage>
        <taxon>Eukaryota</taxon>
        <taxon>Metazoa</taxon>
        <taxon>Spiralia</taxon>
        <taxon>Lophotrochozoa</taxon>
        <taxon>Mollusca</taxon>
        <taxon>Bivalvia</taxon>
        <taxon>Autobranchia</taxon>
        <taxon>Pteriomorphia</taxon>
        <taxon>Arcoida</taxon>
        <taxon>Arcoidea</taxon>
        <taxon>Arcidae</taxon>
        <taxon>Tegillarca</taxon>
    </lineage>
</organism>
<accession>A0ABQ9EEI9</accession>
<protein>
    <submittedName>
        <fullName evidence="1">Uncharacterized protein</fullName>
    </submittedName>
</protein>
<evidence type="ECO:0000313" key="1">
    <source>
        <dbReference type="EMBL" id="KAJ8302261.1"/>
    </source>
</evidence>
<sequence>MEGSLERYASKYFAKHLSEECIQSKVLENALSLKFMKIHDNSTCTLYPKENRTSDGTAVPNMDGN</sequence>
<dbReference type="EMBL" id="JARBDR010000918">
    <property type="protein sequence ID" value="KAJ8302261.1"/>
    <property type="molecule type" value="Genomic_DNA"/>
</dbReference>
<reference evidence="1 2" key="1">
    <citation type="submission" date="2022-12" db="EMBL/GenBank/DDBJ databases">
        <title>Chromosome-level genome of Tegillarca granosa.</title>
        <authorList>
            <person name="Kim J."/>
        </authorList>
    </citation>
    <scope>NUCLEOTIDE SEQUENCE [LARGE SCALE GENOMIC DNA]</scope>
    <source>
        <strain evidence="1">Teg-2019</strain>
        <tissue evidence="1">Adductor muscle</tissue>
    </source>
</reference>
<evidence type="ECO:0000313" key="2">
    <source>
        <dbReference type="Proteomes" id="UP001217089"/>
    </source>
</evidence>
<dbReference type="Proteomes" id="UP001217089">
    <property type="component" value="Unassembled WGS sequence"/>
</dbReference>
<keyword evidence="2" id="KW-1185">Reference proteome</keyword>
<gene>
    <name evidence="1" type="ORF">KUTeg_021248</name>
</gene>
<comment type="caution">
    <text evidence="1">The sequence shown here is derived from an EMBL/GenBank/DDBJ whole genome shotgun (WGS) entry which is preliminary data.</text>
</comment>